<name>A0A158C814_9BURK</name>
<protein>
    <submittedName>
        <fullName evidence="1">Uncharacterized protein</fullName>
    </submittedName>
</protein>
<sequence length="120" mass="13758">MNRREEFYAARERVFKGKHQHYFIDVLQAPSSATADVIEWESIEGIGHETRCKIRFTHTSHDLSQREYLGQLGSLLIQENLMGGGAWKESAVVGPNYLECVRKHFSILTAKTWKIGYEAS</sequence>
<gene>
    <name evidence="1" type="ORF">AWB76_05189</name>
</gene>
<proteinExistence type="predicted"/>
<evidence type="ECO:0000313" key="2">
    <source>
        <dbReference type="Proteomes" id="UP000054624"/>
    </source>
</evidence>
<keyword evidence="2" id="KW-1185">Reference proteome</keyword>
<dbReference type="AlphaFoldDB" id="A0A158C814"/>
<organism evidence="1 2">
    <name type="scientific">Caballeronia temeraria</name>
    <dbReference type="NCBI Taxonomy" id="1777137"/>
    <lineage>
        <taxon>Bacteria</taxon>
        <taxon>Pseudomonadati</taxon>
        <taxon>Pseudomonadota</taxon>
        <taxon>Betaproteobacteria</taxon>
        <taxon>Burkholderiales</taxon>
        <taxon>Burkholderiaceae</taxon>
        <taxon>Caballeronia</taxon>
    </lineage>
</organism>
<dbReference type="Proteomes" id="UP000054624">
    <property type="component" value="Unassembled WGS sequence"/>
</dbReference>
<dbReference type="STRING" id="1777137.AWB76_05189"/>
<dbReference type="RefSeq" id="WP_061162906.1">
    <property type="nucleotide sequence ID" value="NZ_FCOI02000020.1"/>
</dbReference>
<evidence type="ECO:0000313" key="1">
    <source>
        <dbReference type="EMBL" id="SAK78056.1"/>
    </source>
</evidence>
<dbReference type="EMBL" id="FCOI02000020">
    <property type="protein sequence ID" value="SAK78056.1"/>
    <property type="molecule type" value="Genomic_DNA"/>
</dbReference>
<reference evidence="2" key="1">
    <citation type="submission" date="2016-01" db="EMBL/GenBank/DDBJ databases">
        <authorList>
            <person name="Peeters Charlotte."/>
        </authorList>
    </citation>
    <scope>NUCLEOTIDE SEQUENCE [LARGE SCALE GENOMIC DNA]</scope>
</reference>
<accession>A0A158C814</accession>